<dbReference type="EMBL" id="CP032548">
    <property type="protein sequence ID" value="AZJ34965.1"/>
    <property type="molecule type" value="Genomic_DNA"/>
</dbReference>
<proteinExistence type="predicted"/>
<dbReference type="Pfam" id="PF00144">
    <property type="entry name" value="Beta-lactamase"/>
    <property type="match status" value="1"/>
</dbReference>
<keyword evidence="3" id="KW-1185">Reference proteome</keyword>
<dbReference type="GO" id="GO:0016787">
    <property type="term" value="F:hydrolase activity"/>
    <property type="evidence" value="ECO:0007669"/>
    <property type="project" value="UniProtKB-KW"/>
</dbReference>
<feature type="domain" description="Beta-lactamase-related" evidence="1">
    <location>
        <begin position="25"/>
        <end position="326"/>
    </location>
</feature>
<evidence type="ECO:0000259" key="1">
    <source>
        <dbReference type="Pfam" id="PF00144"/>
    </source>
</evidence>
<keyword evidence="2" id="KW-0378">Hydrolase</keyword>
<organism evidence="2 3">
    <name type="scientific">Tenacibaculum singaporense</name>
    <dbReference type="NCBI Taxonomy" id="2358479"/>
    <lineage>
        <taxon>Bacteria</taxon>
        <taxon>Pseudomonadati</taxon>
        <taxon>Bacteroidota</taxon>
        <taxon>Flavobacteriia</taxon>
        <taxon>Flavobacteriales</taxon>
        <taxon>Flavobacteriaceae</taxon>
        <taxon>Tenacibaculum</taxon>
    </lineage>
</organism>
<dbReference type="InterPro" id="IPR050491">
    <property type="entry name" value="AmpC-like"/>
</dbReference>
<gene>
    <name evidence="2" type="ORF">D6T69_05265</name>
</gene>
<dbReference type="Gene3D" id="3.40.710.10">
    <property type="entry name" value="DD-peptidase/beta-lactamase superfamily"/>
    <property type="match status" value="1"/>
</dbReference>
<evidence type="ECO:0000313" key="3">
    <source>
        <dbReference type="Proteomes" id="UP000274593"/>
    </source>
</evidence>
<dbReference type="InterPro" id="IPR012338">
    <property type="entry name" value="Beta-lactam/transpept-like"/>
</dbReference>
<accession>A0A3S8R5C3</accession>
<dbReference type="SUPFAM" id="SSF56601">
    <property type="entry name" value="beta-lactamase/transpeptidase-like"/>
    <property type="match status" value="1"/>
</dbReference>
<sequence length="347" mass="38915">MKKQLIVFIGLVCSVITYGQQVNLDQLLHSFEAEHKAMGTVSVFKNGAEVYNKSFGKANLALNKMADENTIYRIGSISKVFTASVVLKLIEEKKLQLSTQLSTYFSEIPNSNKITIKHLLSHQSGLFNITDEEGFDTWIRKRRNRKEMIGKIVKGGLMFEVGTQTAYSNSNFILLSYIVEDIEKKPFARVLKERIFEPLNLERTSFGTELNPNKNEAFSYYSNKNVWTPIYQETNLKSTMGAGGIASTAQEVNEFFNALFTGQIISNEMIKKMTTPENEWGLGISVVNFQGMIIYGHDGGIDGFQSLALYLPAQKISIAFTFNATNVPTTPTAIQILQTYLSSEAKK</sequence>
<reference evidence="2 3" key="1">
    <citation type="submission" date="2018-09" db="EMBL/GenBank/DDBJ databases">
        <title>Insights into the microbiota of Asian seabass (Lates calcarifer) with tenacibaculosis symptoms and description of sp. nov. Tenacibaculum singaporense.</title>
        <authorList>
            <person name="Miyake S."/>
            <person name="Soh M."/>
            <person name="Azman M.N."/>
            <person name="Ngoh S.Y."/>
            <person name="Orban L."/>
        </authorList>
    </citation>
    <scope>NUCLEOTIDE SEQUENCE [LARGE SCALE GENOMIC DNA]</scope>
    <source>
        <strain evidence="2 3">DSM 106434</strain>
    </source>
</reference>
<evidence type="ECO:0000313" key="2">
    <source>
        <dbReference type="EMBL" id="AZJ34965.1"/>
    </source>
</evidence>
<dbReference type="InterPro" id="IPR001466">
    <property type="entry name" value="Beta-lactam-related"/>
</dbReference>
<name>A0A3S8R5C3_9FLAO</name>
<dbReference type="KEGG" id="tsig:D6T69_05265"/>
<dbReference type="RefSeq" id="WP_125066773.1">
    <property type="nucleotide sequence ID" value="NZ_CP032548.1"/>
</dbReference>
<protein>
    <submittedName>
        <fullName evidence="2">Class A beta-lactamase-related serine hydrolase</fullName>
    </submittedName>
</protein>
<dbReference type="Proteomes" id="UP000274593">
    <property type="component" value="Chromosome"/>
</dbReference>
<dbReference type="AlphaFoldDB" id="A0A3S8R5C3"/>
<dbReference type="PANTHER" id="PTHR46825:SF9">
    <property type="entry name" value="BETA-LACTAMASE-RELATED DOMAIN-CONTAINING PROTEIN"/>
    <property type="match status" value="1"/>
</dbReference>
<dbReference type="PANTHER" id="PTHR46825">
    <property type="entry name" value="D-ALANYL-D-ALANINE-CARBOXYPEPTIDASE/ENDOPEPTIDASE AMPH"/>
    <property type="match status" value="1"/>
</dbReference>